<name>A0ABV8QQT9_9BACT</name>
<keyword evidence="4 6" id="KW-0067">ATP-binding</keyword>
<proteinExistence type="inferred from homology"/>
<evidence type="ECO:0000259" key="5">
    <source>
        <dbReference type="PROSITE" id="PS50893"/>
    </source>
</evidence>
<dbReference type="Gene3D" id="3.40.50.300">
    <property type="entry name" value="P-loop containing nucleotide triphosphate hydrolases"/>
    <property type="match status" value="1"/>
</dbReference>
<reference evidence="7" key="1">
    <citation type="journal article" date="2019" name="Int. J. Syst. Evol. Microbiol.">
        <title>The Global Catalogue of Microorganisms (GCM) 10K type strain sequencing project: providing services to taxonomists for standard genome sequencing and annotation.</title>
        <authorList>
            <consortium name="The Broad Institute Genomics Platform"/>
            <consortium name="The Broad Institute Genome Sequencing Center for Infectious Disease"/>
            <person name="Wu L."/>
            <person name="Ma J."/>
        </authorList>
    </citation>
    <scope>NUCLEOTIDE SEQUENCE [LARGE SCALE GENOMIC DNA]</scope>
    <source>
        <strain evidence="7">CECT 8289</strain>
    </source>
</reference>
<evidence type="ECO:0000256" key="1">
    <source>
        <dbReference type="ARBA" id="ARBA00005417"/>
    </source>
</evidence>
<dbReference type="Pfam" id="PF00005">
    <property type="entry name" value="ABC_tran"/>
    <property type="match status" value="1"/>
</dbReference>
<comment type="similarity">
    <text evidence="1">Belongs to the ABC transporter superfamily.</text>
</comment>
<evidence type="ECO:0000256" key="2">
    <source>
        <dbReference type="ARBA" id="ARBA00022448"/>
    </source>
</evidence>
<evidence type="ECO:0000256" key="4">
    <source>
        <dbReference type="ARBA" id="ARBA00022840"/>
    </source>
</evidence>
<dbReference type="PANTHER" id="PTHR43335:SF4">
    <property type="entry name" value="ABC TRANSPORTER, ATP-BINDING PROTEIN"/>
    <property type="match status" value="1"/>
</dbReference>
<dbReference type="EMBL" id="JBHSCZ010000001">
    <property type="protein sequence ID" value="MFC4262620.1"/>
    <property type="molecule type" value="Genomic_DNA"/>
</dbReference>
<dbReference type="RefSeq" id="WP_379708215.1">
    <property type="nucleotide sequence ID" value="NZ_JBHSCZ010000001.1"/>
</dbReference>
<keyword evidence="2" id="KW-0813">Transport</keyword>
<dbReference type="PROSITE" id="PS50893">
    <property type="entry name" value="ABC_TRANSPORTER_2"/>
    <property type="match status" value="1"/>
</dbReference>
<gene>
    <name evidence="6" type="ORF">ACFOWM_07015</name>
</gene>
<feature type="domain" description="ABC transporter" evidence="5">
    <location>
        <begin position="5"/>
        <end position="234"/>
    </location>
</feature>
<dbReference type="InterPro" id="IPR017871">
    <property type="entry name" value="ABC_transporter-like_CS"/>
</dbReference>
<dbReference type="InterPro" id="IPR027417">
    <property type="entry name" value="P-loop_NTPase"/>
</dbReference>
<keyword evidence="7" id="KW-1185">Reference proteome</keyword>
<dbReference type="InterPro" id="IPR003593">
    <property type="entry name" value="AAA+_ATPase"/>
</dbReference>
<dbReference type="GO" id="GO:0005524">
    <property type="term" value="F:ATP binding"/>
    <property type="evidence" value="ECO:0007669"/>
    <property type="project" value="UniProtKB-KW"/>
</dbReference>
<evidence type="ECO:0000313" key="6">
    <source>
        <dbReference type="EMBL" id="MFC4262620.1"/>
    </source>
</evidence>
<dbReference type="SUPFAM" id="SSF52540">
    <property type="entry name" value="P-loop containing nucleoside triphosphate hydrolases"/>
    <property type="match status" value="1"/>
</dbReference>
<dbReference type="PANTHER" id="PTHR43335">
    <property type="entry name" value="ABC TRANSPORTER, ATP-BINDING PROTEIN"/>
    <property type="match status" value="1"/>
</dbReference>
<dbReference type="InterPro" id="IPR003439">
    <property type="entry name" value="ABC_transporter-like_ATP-bd"/>
</dbReference>
<organism evidence="6 7">
    <name type="scientific">Ferruginibacter yonginensis</name>
    <dbReference type="NCBI Taxonomy" id="1310416"/>
    <lineage>
        <taxon>Bacteria</taxon>
        <taxon>Pseudomonadati</taxon>
        <taxon>Bacteroidota</taxon>
        <taxon>Chitinophagia</taxon>
        <taxon>Chitinophagales</taxon>
        <taxon>Chitinophagaceae</taxon>
        <taxon>Ferruginibacter</taxon>
    </lineage>
</organism>
<protein>
    <submittedName>
        <fullName evidence="6">ABC transporter ATP-binding protein</fullName>
    </submittedName>
</protein>
<evidence type="ECO:0000313" key="7">
    <source>
        <dbReference type="Proteomes" id="UP001595907"/>
    </source>
</evidence>
<dbReference type="PROSITE" id="PS00211">
    <property type="entry name" value="ABC_TRANSPORTER_1"/>
    <property type="match status" value="1"/>
</dbReference>
<comment type="caution">
    <text evidence="6">The sequence shown here is derived from an EMBL/GenBank/DDBJ whole genome shotgun (WGS) entry which is preliminary data.</text>
</comment>
<accession>A0ABV8QQT9</accession>
<keyword evidence="3" id="KW-0547">Nucleotide-binding</keyword>
<dbReference type="SMART" id="SM00382">
    <property type="entry name" value="AAA"/>
    <property type="match status" value="1"/>
</dbReference>
<dbReference type="Proteomes" id="UP001595907">
    <property type="component" value="Unassembled WGS sequence"/>
</dbReference>
<sequence>MGSMIEVRGLTKQFKGFTAVNDLSFTVNEGDVYGFLGQNGAGKSTTLRMMLKLIEPTSGEIVFSGKNIANDNNNMLRQTGAIIERPDMYKYLSAYDNLYIFAKMSGIKVSKKLLMDQLAMVGLDERHKDIVKTFSQGMKQRLGIAIALVHQPKLIILDEPTNGLDPQGIADMRNLILRLSREMGKTVIVSSHLLSEIEIIANRMIIIHKGQKIVEGKVTELLDPANTLVEITSVDSAATLAALQQTNWAAQVETHTNKMLRLRMNRSDVPQLVQQLTHLQSQILSVQPRHSLEDYFLSLTNNDTHVEPFTN</sequence>
<evidence type="ECO:0000256" key="3">
    <source>
        <dbReference type="ARBA" id="ARBA00022741"/>
    </source>
</evidence>